<evidence type="ECO:0000256" key="1">
    <source>
        <dbReference type="SAM" id="Coils"/>
    </source>
</evidence>
<comment type="caution">
    <text evidence="2">The sequence shown here is derived from an EMBL/GenBank/DDBJ whole genome shotgun (WGS) entry which is preliminary data.</text>
</comment>
<feature type="coiled-coil region" evidence="1">
    <location>
        <begin position="146"/>
        <end position="205"/>
    </location>
</feature>
<keyword evidence="1" id="KW-0175">Coiled coil</keyword>
<evidence type="ECO:0000313" key="3">
    <source>
        <dbReference type="Proteomes" id="UP000031737"/>
    </source>
</evidence>
<name>A0A061J6B1_TRYRA</name>
<dbReference type="AlphaFoldDB" id="A0A061J6B1"/>
<dbReference type="VEuPathDB" id="TriTrypDB:TRSC58_03449"/>
<organism evidence="2 3">
    <name type="scientific">Trypanosoma rangeli SC58</name>
    <dbReference type="NCBI Taxonomy" id="429131"/>
    <lineage>
        <taxon>Eukaryota</taxon>
        <taxon>Discoba</taxon>
        <taxon>Euglenozoa</taxon>
        <taxon>Kinetoplastea</taxon>
        <taxon>Metakinetoplastina</taxon>
        <taxon>Trypanosomatida</taxon>
        <taxon>Trypanosomatidae</taxon>
        <taxon>Trypanosoma</taxon>
        <taxon>Herpetosoma</taxon>
    </lineage>
</organism>
<reference evidence="2 3" key="1">
    <citation type="submission" date="2013-07" db="EMBL/GenBank/DDBJ databases">
        <authorList>
            <person name="Stoco P.H."/>
            <person name="Wagner G."/>
            <person name="Gerber A."/>
            <person name="Zaha A."/>
            <person name="Thompson C."/>
            <person name="Bartholomeu D.C."/>
            <person name="Luckemeyer D.D."/>
            <person name="Bahia D."/>
            <person name="Loreto E."/>
            <person name="Prestes E.B."/>
            <person name="Lima F.M."/>
            <person name="Rodrigues-Luiz G."/>
            <person name="Vallejo G.A."/>
            <person name="Filho J.F."/>
            <person name="Monteiro K.M."/>
            <person name="Tyler K.M."/>
            <person name="de Almeida L.G."/>
            <person name="Ortiz M.F."/>
            <person name="Siervo M.A."/>
            <person name="de Moraes M.H."/>
            <person name="Cunha O.L."/>
            <person name="Mendonca-Neto R."/>
            <person name="Silva R."/>
            <person name="Teixeira S.M."/>
            <person name="Murta S.M."/>
            <person name="Sincero T.C."/>
            <person name="Mendes T.A."/>
            <person name="Urmenyi T.P."/>
            <person name="Silva V.G."/>
            <person name="da Rocha W.D."/>
            <person name="Andersson B."/>
            <person name="Romanha A.J."/>
            <person name="Steindel M."/>
            <person name="de Vasconcelos A.T."/>
            <person name="Grisard E.C."/>
        </authorList>
    </citation>
    <scope>NUCLEOTIDE SEQUENCE [LARGE SCALE GENOMIC DNA]</scope>
    <source>
        <strain evidence="2 3">SC58</strain>
    </source>
</reference>
<keyword evidence="3" id="KW-1185">Reference proteome</keyword>
<accession>A0A061J6B1</accession>
<dbReference type="EMBL" id="AUPL01003449">
    <property type="protein sequence ID" value="ESL08842.1"/>
    <property type="molecule type" value="Genomic_DNA"/>
</dbReference>
<proteinExistence type="predicted"/>
<dbReference type="OrthoDB" id="247989at2759"/>
<dbReference type="Proteomes" id="UP000031737">
    <property type="component" value="Unassembled WGS sequence"/>
</dbReference>
<gene>
    <name evidence="2" type="ORF">TRSC58_03449</name>
</gene>
<evidence type="ECO:0000313" key="2">
    <source>
        <dbReference type="EMBL" id="ESL08842.1"/>
    </source>
</evidence>
<sequence length="456" mass="51037">METRVSELLRERAEHQRALASLSARSEEREACLAKDMPCGSGVSDRVVYVSEQPIGICEEEMGADIGQLGKCKSLVSLLVLRLAANEAQMQLGSRLLKWVTFALQKKSAELRNSKTGVLAPSASSALLRYASEINGKDVFLAEEEVTMLRREVQLCEETCEQLQIARNELKVQQQEYEWKEKAYKEREDNLLKKIETLLQQQTREPTERICAASEQWVRSISSSCTSDEGPLSEAKLNSNSVTSQSSSDVFLTQNELAPGGMSATEEEEKAEEALSSAVESLTLLQDGSEVNAIIATLLSLHREALEVWRREALLAEQRVENRDTVISMLSVFLQRSTFPYLLVLDEMYATAVTDKMNLFVEATCCIAGEAFTNMYEIRGCALKVSREFIMLKYWGNWRLSLEASRLVRLREKATRTVSSMAEQYEQLGAITQRAVMRIKDLEGSSGDTHTVVASV</sequence>
<protein>
    <submittedName>
        <fullName evidence="2">Uncharacterized protein</fullName>
    </submittedName>
</protein>